<organism evidence="1">
    <name type="scientific">Mesocestoides corti</name>
    <name type="common">Flatworm</name>
    <dbReference type="NCBI Taxonomy" id="53468"/>
    <lineage>
        <taxon>Eukaryota</taxon>
        <taxon>Metazoa</taxon>
        <taxon>Spiralia</taxon>
        <taxon>Lophotrochozoa</taxon>
        <taxon>Platyhelminthes</taxon>
        <taxon>Cestoda</taxon>
        <taxon>Eucestoda</taxon>
        <taxon>Cyclophyllidea</taxon>
        <taxon>Mesocestoididae</taxon>
        <taxon>Mesocestoides</taxon>
    </lineage>
</organism>
<evidence type="ECO:0000313" key="1">
    <source>
        <dbReference type="WBParaSite" id="MCU_005118-RA"/>
    </source>
</evidence>
<dbReference type="AlphaFoldDB" id="A0A5K3F2W1"/>
<accession>A0A5K3F2W1</accession>
<reference evidence="1" key="1">
    <citation type="submission" date="2019-11" db="UniProtKB">
        <authorList>
            <consortium name="WormBaseParasite"/>
        </authorList>
    </citation>
    <scope>IDENTIFICATION</scope>
</reference>
<dbReference type="WBParaSite" id="MCU_005118-RA">
    <property type="protein sequence ID" value="MCU_005118-RA"/>
    <property type="gene ID" value="MCU_005118"/>
</dbReference>
<sequence>MFSTGWITGSAPSPFPLIFFNFYCQRFAVSTQEEPTVHPINLVKFRSANRHLRDVVWHEKFILWTPNHSNEAGMTRVHCVAMTLSGIHESPRHASVLITRNPLDNDRPIGFMLWPCLCGGVAQVMLMPTDLNPHGRRRYEVASAPNGLTRCISDYGYDARTGHVPWMMSALQRGVQDRPRVITG</sequence>
<protein>
    <submittedName>
        <fullName evidence="1">START domain-containing protein</fullName>
    </submittedName>
</protein>
<proteinExistence type="predicted"/>
<name>A0A5K3F2W1_MESCO</name>